<gene>
    <name evidence="2" type="ORF">FA09DRAFT_202089</name>
</gene>
<dbReference type="GeneID" id="37266990"/>
<dbReference type="RefSeq" id="XP_025600295.1">
    <property type="nucleotide sequence ID" value="XM_025739444.1"/>
</dbReference>
<evidence type="ECO:0000256" key="1">
    <source>
        <dbReference type="SAM" id="MobiDB-lite"/>
    </source>
</evidence>
<evidence type="ECO:0000313" key="2">
    <source>
        <dbReference type="EMBL" id="PWO00017.1"/>
    </source>
</evidence>
<accession>A0A316ZFK1</accession>
<dbReference type="Proteomes" id="UP000245946">
    <property type="component" value="Unassembled WGS sequence"/>
</dbReference>
<proteinExistence type="predicted"/>
<reference evidence="2 3" key="1">
    <citation type="journal article" date="2018" name="Mol. Biol. Evol.">
        <title>Broad Genomic Sampling Reveals a Smut Pathogenic Ancestry of the Fungal Clade Ustilaginomycotina.</title>
        <authorList>
            <person name="Kijpornyongpan T."/>
            <person name="Mondo S.J."/>
            <person name="Barry K."/>
            <person name="Sandor L."/>
            <person name="Lee J."/>
            <person name="Lipzen A."/>
            <person name="Pangilinan J."/>
            <person name="LaButti K."/>
            <person name="Hainaut M."/>
            <person name="Henrissat B."/>
            <person name="Grigoriev I.V."/>
            <person name="Spatafora J.W."/>
            <person name="Aime M.C."/>
        </authorList>
    </citation>
    <scope>NUCLEOTIDE SEQUENCE [LARGE SCALE GENOMIC DNA]</scope>
    <source>
        <strain evidence="2 3">MCA 4186</strain>
    </source>
</reference>
<feature type="region of interest" description="Disordered" evidence="1">
    <location>
        <begin position="163"/>
        <end position="189"/>
    </location>
</feature>
<feature type="compositionally biased region" description="Basic residues" evidence="1">
    <location>
        <begin position="222"/>
        <end position="232"/>
    </location>
</feature>
<sequence length="232" mass="24753">MRQLASTRRRAGGIGCLADMAALARVRAERGHVREVLRSTPPAVLLACRRTPVESQAATRSAAAAATRWQHAADQQRPSLALAARLLAASAQRLIAEEARDRCACEPDRQSAGTQWPLDPSLERCVLPQERSEASNAAAVLYPTPCAAPGGLQELASQLTAHAPRSTPAGTGGLQEQRTLDSAESGESMNSSSCRLLCAHSPRAAIMRACAAQRAARPRGEGRRRRSSHRAR</sequence>
<keyword evidence="3" id="KW-1185">Reference proteome</keyword>
<dbReference type="AlphaFoldDB" id="A0A316ZFK1"/>
<name>A0A316ZFK1_9BASI</name>
<dbReference type="EMBL" id="KZ819286">
    <property type="protein sequence ID" value="PWO00017.1"/>
    <property type="molecule type" value="Genomic_DNA"/>
</dbReference>
<protein>
    <submittedName>
        <fullName evidence="2">Uncharacterized protein</fullName>
    </submittedName>
</protein>
<evidence type="ECO:0000313" key="3">
    <source>
        <dbReference type="Proteomes" id="UP000245946"/>
    </source>
</evidence>
<organism evidence="2 3">
    <name type="scientific">Tilletiopsis washingtonensis</name>
    <dbReference type="NCBI Taxonomy" id="58919"/>
    <lineage>
        <taxon>Eukaryota</taxon>
        <taxon>Fungi</taxon>
        <taxon>Dikarya</taxon>
        <taxon>Basidiomycota</taxon>
        <taxon>Ustilaginomycotina</taxon>
        <taxon>Exobasidiomycetes</taxon>
        <taxon>Entylomatales</taxon>
        <taxon>Entylomatales incertae sedis</taxon>
        <taxon>Tilletiopsis</taxon>
    </lineage>
</organism>
<feature type="region of interest" description="Disordered" evidence="1">
    <location>
        <begin position="210"/>
        <end position="232"/>
    </location>
</feature>